<comment type="caution">
    <text evidence="2">The sequence shown here is derived from an EMBL/GenBank/DDBJ whole genome shotgun (WGS) entry which is preliminary data.</text>
</comment>
<accession>A0AAV6WTM1</accession>
<dbReference type="Proteomes" id="UP000826271">
    <property type="component" value="Unassembled WGS sequence"/>
</dbReference>
<feature type="region of interest" description="Disordered" evidence="1">
    <location>
        <begin position="1"/>
        <end position="72"/>
    </location>
</feature>
<feature type="compositionally biased region" description="Acidic residues" evidence="1">
    <location>
        <begin position="181"/>
        <end position="209"/>
    </location>
</feature>
<evidence type="ECO:0000256" key="1">
    <source>
        <dbReference type="SAM" id="MobiDB-lite"/>
    </source>
</evidence>
<feature type="region of interest" description="Disordered" evidence="1">
    <location>
        <begin position="85"/>
        <end position="118"/>
    </location>
</feature>
<protein>
    <submittedName>
        <fullName evidence="2">Uncharacterized protein</fullName>
    </submittedName>
</protein>
<dbReference type="AlphaFoldDB" id="A0AAV6WTM1"/>
<dbReference type="GO" id="GO:0051607">
    <property type="term" value="P:defense response to virus"/>
    <property type="evidence" value="ECO:0007669"/>
    <property type="project" value="InterPro"/>
</dbReference>
<dbReference type="PANTHER" id="PTHR46602">
    <property type="entry name" value="PROTEIN SUPPRESSOR OF GENE SILENCING 3"/>
    <property type="match status" value="1"/>
</dbReference>
<dbReference type="InterPro" id="IPR044287">
    <property type="entry name" value="SGS3"/>
</dbReference>
<feature type="region of interest" description="Disordered" evidence="1">
    <location>
        <begin position="181"/>
        <end position="217"/>
    </location>
</feature>
<keyword evidence="3" id="KW-1185">Reference proteome</keyword>
<proteinExistence type="predicted"/>
<dbReference type="EMBL" id="WHWC01000011">
    <property type="protein sequence ID" value="KAG8373434.1"/>
    <property type="molecule type" value="Genomic_DNA"/>
</dbReference>
<reference evidence="2" key="1">
    <citation type="submission" date="2019-10" db="EMBL/GenBank/DDBJ databases">
        <authorList>
            <person name="Zhang R."/>
            <person name="Pan Y."/>
            <person name="Wang J."/>
            <person name="Ma R."/>
            <person name="Yu S."/>
        </authorList>
    </citation>
    <scope>NUCLEOTIDE SEQUENCE</scope>
    <source>
        <strain evidence="2">LA-IB0</strain>
        <tissue evidence="2">Leaf</tissue>
    </source>
</reference>
<gene>
    <name evidence="2" type="ORF">BUALT_Bualt11G0023900</name>
</gene>
<evidence type="ECO:0000313" key="3">
    <source>
        <dbReference type="Proteomes" id="UP000826271"/>
    </source>
</evidence>
<organism evidence="2 3">
    <name type="scientific">Buddleja alternifolia</name>
    <dbReference type="NCBI Taxonomy" id="168488"/>
    <lineage>
        <taxon>Eukaryota</taxon>
        <taxon>Viridiplantae</taxon>
        <taxon>Streptophyta</taxon>
        <taxon>Embryophyta</taxon>
        <taxon>Tracheophyta</taxon>
        <taxon>Spermatophyta</taxon>
        <taxon>Magnoliopsida</taxon>
        <taxon>eudicotyledons</taxon>
        <taxon>Gunneridae</taxon>
        <taxon>Pentapetalae</taxon>
        <taxon>asterids</taxon>
        <taxon>lamiids</taxon>
        <taxon>Lamiales</taxon>
        <taxon>Scrophulariaceae</taxon>
        <taxon>Buddlejeae</taxon>
        <taxon>Buddleja</taxon>
    </lineage>
</organism>
<dbReference type="GO" id="GO:0031047">
    <property type="term" value="P:regulatory ncRNA-mediated gene silencing"/>
    <property type="evidence" value="ECO:0007669"/>
    <property type="project" value="InterPro"/>
</dbReference>
<evidence type="ECO:0000313" key="2">
    <source>
        <dbReference type="EMBL" id="KAG8373434.1"/>
    </source>
</evidence>
<dbReference type="PANTHER" id="PTHR46602:SF1">
    <property type="entry name" value="PROTEIN SUPPRESSOR OF GENE SILENCING 3"/>
    <property type="match status" value="1"/>
</dbReference>
<sequence length="264" mass="29020">MLAPKHWGPQHSSSKTWGHPDTLQKLGMRNHGGSGRGSGQAWPTTSFDSRKPAGRGYAKPQSSNHSSESDYAVVPVGIPPHLKNGWGWRGHPSGSSGVGPGGFRFGHEDGQECGDGYSVEDDEAPVLELEEIEVLPKEENPIDQVGEEHVEMAALSLCSAASITRPNTMRIRVYALHVDEVDDDDDDDEESDGMDDSDDEFLSDGFDSDESQKSYETRKKNRWFKELFQCLDALTVEQINEPERQWHCPACKGGPGAIDVKLKA</sequence>
<name>A0AAV6WTM1_9LAMI</name>